<protein>
    <submittedName>
        <fullName evidence="1">Uncharacterized protein</fullName>
    </submittedName>
</protein>
<organism evidence="1 2">
    <name type="scientific">Haloplasma contractile SSD-17B</name>
    <dbReference type="NCBI Taxonomy" id="1033810"/>
    <lineage>
        <taxon>Bacteria</taxon>
        <taxon>Bacillati</taxon>
        <taxon>Mycoplasmatota</taxon>
        <taxon>Mollicutes</taxon>
        <taxon>Haloplasmatales</taxon>
        <taxon>Haloplasmataceae</taxon>
        <taxon>Haloplasma</taxon>
    </lineage>
</organism>
<dbReference type="EMBL" id="AFNU02000010">
    <property type="protein sequence ID" value="ERJ11527.1"/>
    <property type="molecule type" value="Genomic_DNA"/>
</dbReference>
<proteinExistence type="predicted"/>
<dbReference type="PANTHER" id="PTHR11014">
    <property type="entry name" value="PEPTIDASE M20 FAMILY MEMBER"/>
    <property type="match status" value="1"/>
</dbReference>
<dbReference type="OrthoDB" id="9776731at2"/>
<dbReference type="Proteomes" id="UP000005707">
    <property type="component" value="Unassembled WGS sequence"/>
</dbReference>
<reference evidence="1 2" key="1">
    <citation type="journal article" date="2011" name="J. Bacteriol.">
        <title>Genome sequence of Haloplasma contractile, an unusual contractile bacterium from a deep-sea anoxic brine lake.</title>
        <authorList>
            <person name="Antunes A."/>
            <person name="Alam I."/>
            <person name="El Dorry H."/>
            <person name="Siam R."/>
            <person name="Robertson A."/>
            <person name="Bajic V.B."/>
            <person name="Stingl U."/>
        </authorList>
    </citation>
    <scope>NUCLEOTIDE SEQUENCE [LARGE SCALE GENOMIC DNA]</scope>
    <source>
        <strain evidence="1 2">SSD-17B</strain>
    </source>
</reference>
<evidence type="ECO:0000313" key="1">
    <source>
        <dbReference type="EMBL" id="ERJ11527.1"/>
    </source>
</evidence>
<dbReference type="STRING" id="1033810.HLPCO_002439"/>
<dbReference type="GO" id="GO:0050118">
    <property type="term" value="F:N-acetyldiaminopimelate deacetylase activity"/>
    <property type="evidence" value="ECO:0007669"/>
    <property type="project" value="TreeGrafter"/>
</dbReference>
<gene>
    <name evidence="1" type="ORF">HLPCO_002439</name>
</gene>
<comment type="caution">
    <text evidence="1">The sequence shown here is derived from an EMBL/GenBank/DDBJ whole genome shotgun (WGS) entry which is preliminary data.</text>
</comment>
<keyword evidence="2" id="KW-1185">Reference proteome</keyword>
<dbReference type="InParanoid" id="U2DSQ9"/>
<dbReference type="SUPFAM" id="SSF53187">
    <property type="entry name" value="Zn-dependent exopeptidases"/>
    <property type="match status" value="1"/>
</dbReference>
<dbReference type="Gene3D" id="3.40.630.10">
    <property type="entry name" value="Zn peptidases"/>
    <property type="match status" value="1"/>
</dbReference>
<reference evidence="1 2" key="2">
    <citation type="journal article" date="2013" name="PLoS ONE">
        <title>INDIGO - INtegrated Data Warehouse of MIcrobial GenOmes with Examples from the Red Sea Extremophiles.</title>
        <authorList>
            <person name="Alam I."/>
            <person name="Antunes A."/>
            <person name="Kamau A.A."/>
            <person name="Ba Alawi W."/>
            <person name="Kalkatawi M."/>
            <person name="Stingl U."/>
            <person name="Bajic V.B."/>
        </authorList>
    </citation>
    <scope>NUCLEOTIDE SEQUENCE [LARGE SCALE GENOMIC DNA]</scope>
    <source>
        <strain evidence="1 2">SSD-17B</strain>
    </source>
</reference>
<dbReference type="RefSeq" id="WP_008827085.1">
    <property type="nucleotide sequence ID" value="NZ_AFNU02000010.1"/>
</dbReference>
<dbReference type="AlphaFoldDB" id="U2DSQ9"/>
<dbReference type="eggNOG" id="COG1473">
    <property type="taxonomic scope" value="Bacteria"/>
</dbReference>
<name>U2DSQ9_9MOLU</name>
<accession>U2DSQ9</accession>
<sequence length="382" mass="44894">MDYIEIIRIRRRFIPYLTDDLKDQNTRNAILSYLKTLNQERLTISSYKKEVIVHISSFTKKEHLIAYRANMSALPKESIEELNHKSMKKGVRQAFGYDIHLTIALGLITEILESNLDHQFLFIFQSNNHDSINGLLKSKQMKQYQIDEIYSLQFDPELNANQLLISPGVRYSYCREIKIEITTRQNPFIKKHPELLKFEPVKRSTELIVKLQSLLKEITRENDVVLSFCNIQSTLLEEHSTKMVILEGTIRAFDSEVIKTLKVKIETVIEKLMNAYNSKIHISYGLYYPRVYNHEELAHTLNTYYSRKMEYQLVTKAPYLYGNDFGFYTNKFNGLLITIGIKSKYPLLENPTLLSNEIIIQKSLRLFHFYLIHRVNELGNHL</sequence>
<dbReference type="Gene3D" id="3.30.70.360">
    <property type="match status" value="1"/>
</dbReference>
<dbReference type="PANTHER" id="PTHR11014:SF98">
    <property type="entry name" value="N-ACETYLDIAMINOPIMELATE DEACETYLASE"/>
    <property type="match status" value="1"/>
</dbReference>
<dbReference type="InterPro" id="IPR017439">
    <property type="entry name" value="Amidohydrolase"/>
</dbReference>
<evidence type="ECO:0000313" key="2">
    <source>
        <dbReference type="Proteomes" id="UP000005707"/>
    </source>
</evidence>
<dbReference type="GO" id="GO:0019877">
    <property type="term" value="P:diaminopimelate biosynthetic process"/>
    <property type="evidence" value="ECO:0007669"/>
    <property type="project" value="TreeGrafter"/>
</dbReference>